<dbReference type="EMBL" id="KN833005">
    <property type="protein sequence ID" value="KIM80119.1"/>
    <property type="molecule type" value="Genomic_DNA"/>
</dbReference>
<evidence type="ECO:0000313" key="7">
    <source>
        <dbReference type="EMBL" id="KIM80119.1"/>
    </source>
</evidence>
<dbReference type="SUPFAM" id="SSF51905">
    <property type="entry name" value="FAD/NAD(P)-binding domain"/>
    <property type="match status" value="1"/>
</dbReference>
<dbReference type="Proteomes" id="UP000054166">
    <property type="component" value="Unassembled WGS sequence"/>
</dbReference>
<proteinExistence type="inferred from homology"/>
<feature type="domain" description="FAD-binding" evidence="6">
    <location>
        <begin position="8"/>
        <end position="355"/>
    </location>
</feature>
<reference evidence="8" key="2">
    <citation type="submission" date="2015-01" db="EMBL/GenBank/DDBJ databases">
        <title>Evolutionary Origins and Diversification of the Mycorrhizal Mutualists.</title>
        <authorList>
            <consortium name="DOE Joint Genome Institute"/>
            <consortium name="Mycorrhizal Genomics Consortium"/>
            <person name="Kohler A."/>
            <person name="Kuo A."/>
            <person name="Nagy L.G."/>
            <person name="Floudas D."/>
            <person name="Copeland A."/>
            <person name="Barry K.W."/>
            <person name="Cichocki N."/>
            <person name="Veneault-Fourrey C."/>
            <person name="LaButti K."/>
            <person name="Lindquist E.A."/>
            <person name="Lipzen A."/>
            <person name="Lundell T."/>
            <person name="Morin E."/>
            <person name="Murat C."/>
            <person name="Riley R."/>
            <person name="Ohm R."/>
            <person name="Sun H."/>
            <person name="Tunlid A."/>
            <person name="Henrissat B."/>
            <person name="Grigoriev I.V."/>
            <person name="Hibbett D.S."/>
            <person name="Martin F."/>
        </authorList>
    </citation>
    <scope>NUCLEOTIDE SEQUENCE [LARGE SCALE GENOMIC DNA]</scope>
    <source>
        <strain evidence="8">F 1598</strain>
    </source>
</reference>
<reference evidence="7 8" key="1">
    <citation type="submission" date="2014-04" db="EMBL/GenBank/DDBJ databases">
        <authorList>
            <consortium name="DOE Joint Genome Institute"/>
            <person name="Kuo A."/>
            <person name="Tarkka M."/>
            <person name="Buscot F."/>
            <person name="Kohler A."/>
            <person name="Nagy L.G."/>
            <person name="Floudas D."/>
            <person name="Copeland A."/>
            <person name="Barry K.W."/>
            <person name="Cichocki N."/>
            <person name="Veneault-Fourrey C."/>
            <person name="LaButti K."/>
            <person name="Lindquist E.A."/>
            <person name="Lipzen A."/>
            <person name="Lundell T."/>
            <person name="Morin E."/>
            <person name="Murat C."/>
            <person name="Sun H."/>
            <person name="Tunlid A."/>
            <person name="Henrissat B."/>
            <person name="Grigoriev I.V."/>
            <person name="Hibbett D.S."/>
            <person name="Martin F."/>
            <person name="Nordberg H.P."/>
            <person name="Cantor M.N."/>
            <person name="Hua S.X."/>
        </authorList>
    </citation>
    <scope>NUCLEOTIDE SEQUENCE [LARGE SCALE GENOMIC DNA]</scope>
    <source>
        <strain evidence="7 8">F 1598</strain>
    </source>
</reference>
<dbReference type="InParanoid" id="A0A0C3FJS7"/>
<keyword evidence="5" id="KW-0503">Monooxygenase</keyword>
<evidence type="ECO:0000256" key="3">
    <source>
        <dbReference type="ARBA" id="ARBA00022827"/>
    </source>
</evidence>
<dbReference type="PRINTS" id="PR00420">
    <property type="entry name" value="RNGMNOXGNASE"/>
</dbReference>
<accession>A0A0C3FJS7</accession>
<dbReference type="STRING" id="765440.A0A0C3FJS7"/>
<protein>
    <recommendedName>
        <fullName evidence="6">FAD-binding domain-containing protein</fullName>
    </recommendedName>
</protein>
<comment type="similarity">
    <text evidence="1">Belongs to the paxM FAD-dependent monooxygenase family.</text>
</comment>
<evidence type="ECO:0000256" key="5">
    <source>
        <dbReference type="ARBA" id="ARBA00023033"/>
    </source>
</evidence>
<evidence type="ECO:0000313" key="8">
    <source>
        <dbReference type="Proteomes" id="UP000054166"/>
    </source>
</evidence>
<name>A0A0C3FJS7_PILCF</name>
<dbReference type="Pfam" id="PF01494">
    <property type="entry name" value="FAD_binding_3"/>
    <property type="match status" value="1"/>
</dbReference>
<gene>
    <name evidence="7" type="ORF">PILCRDRAFT_73467</name>
</gene>
<sequence>MASTKLNHVLIIGAGTSGLASALALHALNIPCTIYELRAAPSTIGGAINLTPNAIRCLDHLGVLQHLKGKGCVTRSIGIFSAFGGQFIGELSFRNIDKFQYHALRISRAQLLQGFLDALEGTSVKIKYGKKMVALTESEESVEATFEDGTIAKGDILLGCDGIHSIARTKLVEPTRTPIFTNTAAAYGFVPVSFISSSIHFEDASVNVSRRGSLLAAFCDPDKEMLYFAGVMEVKSELDHEGWKAQSSDQEATRKEIQSRFGDLKKPFLTEMLDKVEDLFFYPIYVLSRHGKWSSKRVMLLGDAAHAMPPVGESVGFALEDVTLFTRILEVHAGEPISKQFSIYEDLRRSIIDDAYKEAEYRWEGVRDKGWFGLKLREWMTPIFLWWTKNAREDAWGLDIRDLVPSNPA</sequence>
<dbReference type="OrthoDB" id="47494at2759"/>
<dbReference type="InterPro" id="IPR050493">
    <property type="entry name" value="FAD-dep_Monooxygenase_BioMet"/>
</dbReference>
<evidence type="ECO:0000259" key="6">
    <source>
        <dbReference type="Pfam" id="PF01494"/>
    </source>
</evidence>
<dbReference type="AlphaFoldDB" id="A0A0C3FJS7"/>
<evidence type="ECO:0000256" key="4">
    <source>
        <dbReference type="ARBA" id="ARBA00023002"/>
    </source>
</evidence>
<dbReference type="InterPro" id="IPR002938">
    <property type="entry name" value="FAD-bd"/>
</dbReference>
<keyword evidence="8" id="KW-1185">Reference proteome</keyword>
<keyword evidence="4" id="KW-0560">Oxidoreductase</keyword>
<organism evidence="7 8">
    <name type="scientific">Piloderma croceum (strain F 1598)</name>
    <dbReference type="NCBI Taxonomy" id="765440"/>
    <lineage>
        <taxon>Eukaryota</taxon>
        <taxon>Fungi</taxon>
        <taxon>Dikarya</taxon>
        <taxon>Basidiomycota</taxon>
        <taxon>Agaricomycotina</taxon>
        <taxon>Agaricomycetes</taxon>
        <taxon>Agaricomycetidae</taxon>
        <taxon>Atheliales</taxon>
        <taxon>Atheliaceae</taxon>
        <taxon>Piloderma</taxon>
    </lineage>
</organism>
<dbReference type="InterPro" id="IPR036188">
    <property type="entry name" value="FAD/NAD-bd_sf"/>
</dbReference>
<dbReference type="GO" id="GO:0004497">
    <property type="term" value="F:monooxygenase activity"/>
    <property type="evidence" value="ECO:0007669"/>
    <property type="project" value="UniProtKB-KW"/>
</dbReference>
<dbReference type="GO" id="GO:0071949">
    <property type="term" value="F:FAD binding"/>
    <property type="evidence" value="ECO:0007669"/>
    <property type="project" value="InterPro"/>
</dbReference>
<dbReference type="PANTHER" id="PTHR13789:SF309">
    <property type="entry name" value="PUTATIVE (AFU_ORTHOLOGUE AFUA_6G14510)-RELATED"/>
    <property type="match status" value="1"/>
</dbReference>
<keyword evidence="2" id="KW-0285">Flavoprotein</keyword>
<evidence type="ECO:0000256" key="1">
    <source>
        <dbReference type="ARBA" id="ARBA00007992"/>
    </source>
</evidence>
<dbReference type="Gene3D" id="3.50.50.60">
    <property type="entry name" value="FAD/NAD(P)-binding domain"/>
    <property type="match status" value="1"/>
</dbReference>
<dbReference type="HOGENOM" id="CLU_009665_19_5_1"/>
<evidence type="ECO:0000256" key="2">
    <source>
        <dbReference type="ARBA" id="ARBA00022630"/>
    </source>
</evidence>
<keyword evidence="3" id="KW-0274">FAD</keyword>
<dbReference type="PANTHER" id="PTHR13789">
    <property type="entry name" value="MONOOXYGENASE"/>
    <property type="match status" value="1"/>
</dbReference>